<dbReference type="PANTHER" id="PTHR24421">
    <property type="entry name" value="NITRATE/NITRITE SENSOR PROTEIN NARX-RELATED"/>
    <property type="match status" value="1"/>
</dbReference>
<keyword evidence="6" id="KW-0472">Membrane</keyword>
<comment type="catalytic activity">
    <reaction evidence="1">
        <text>ATP + protein L-histidine = ADP + protein N-phospho-L-histidine.</text>
        <dbReference type="EC" id="2.7.13.3"/>
    </reaction>
</comment>
<dbReference type="InterPro" id="IPR003594">
    <property type="entry name" value="HATPase_dom"/>
</dbReference>
<dbReference type="Proteomes" id="UP001310692">
    <property type="component" value="Unassembled WGS sequence"/>
</dbReference>
<protein>
    <recommendedName>
        <fullName evidence="2">histidine kinase</fullName>
        <ecNumber evidence="2">2.7.13.3</ecNumber>
    </recommendedName>
</protein>
<dbReference type="PROSITE" id="PS50109">
    <property type="entry name" value="HIS_KIN"/>
    <property type="match status" value="1"/>
</dbReference>
<dbReference type="Pfam" id="PF02518">
    <property type="entry name" value="HATPase_c"/>
    <property type="match status" value="1"/>
</dbReference>
<dbReference type="GO" id="GO:0005524">
    <property type="term" value="F:ATP binding"/>
    <property type="evidence" value="ECO:0007669"/>
    <property type="project" value="UniProtKB-KW"/>
</dbReference>
<keyword evidence="6" id="KW-0812">Transmembrane</keyword>
<feature type="transmembrane region" description="Helical" evidence="6">
    <location>
        <begin position="154"/>
        <end position="176"/>
    </location>
</feature>
<gene>
    <name evidence="8" type="ORF">V0U35_02810</name>
</gene>
<keyword evidence="6" id="KW-1133">Transmembrane helix</keyword>
<dbReference type="InterPro" id="IPR050482">
    <property type="entry name" value="Sensor_HK_TwoCompSys"/>
</dbReference>
<evidence type="ECO:0000259" key="7">
    <source>
        <dbReference type="PROSITE" id="PS50109"/>
    </source>
</evidence>
<keyword evidence="5" id="KW-0902">Two-component regulatory system</keyword>
<feature type="transmembrane region" description="Helical" evidence="6">
    <location>
        <begin position="188"/>
        <end position="208"/>
    </location>
</feature>
<dbReference type="SMART" id="SM00387">
    <property type="entry name" value="HATPase_c"/>
    <property type="match status" value="1"/>
</dbReference>
<evidence type="ECO:0000256" key="3">
    <source>
        <dbReference type="ARBA" id="ARBA00022679"/>
    </source>
</evidence>
<evidence type="ECO:0000256" key="4">
    <source>
        <dbReference type="ARBA" id="ARBA00022777"/>
    </source>
</evidence>
<dbReference type="CDD" id="cd16917">
    <property type="entry name" value="HATPase_UhpB-NarQ-NarX-like"/>
    <property type="match status" value="1"/>
</dbReference>
<dbReference type="Gene3D" id="3.30.565.10">
    <property type="entry name" value="Histidine kinase-like ATPase, C-terminal domain"/>
    <property type="match status" value="1"/>
</dbReference>
<evidence type="ECO:0000313" key="8">
    <source>
        <dbReference type="EMBL" id="MEE2565600.1"/>
    </source>
</evidence>
<feature type="transmembrane region" description="Helical" evidence="6">
    <location>
        <begin position="127"/>
        <end position="148"/>
    </location>
</feature>
<feature type="transmembrane region" description="Helical" evidence="6">
    <location>
        <begin position="65"/>
        <end position="85"/>
    </location>
</feature>
<accession>A0ABU7LWM8</accession>
<keyword evidence="8" id="KW-0067">ATP-binding</keyword>
<keyword evidence="4" id="KW-0418">Kinase</keyword>
<keyword evidence="8" id="KW-0547">Nucleotide-binding</keyword>
<proteinExistence type="predicted"/>
<dbReference type="EC" id="2.7.13.3" evidence="2"/>
<feature type="transmembrane region" description="Helical" evidence="6">
    <location>
        <begin position="220"/>
        <end position="241"/>
    </location>
</feature>
<evidence type="ECO:0000313" key="9">
    <source>
        <dbReference type="Proteomes" id="UP001310692"/>
    </source>
</evidence>
<name>A0ABU7LWM8_9PROT</name>
<evidence type="ECO:0000256" key="5">
    <source>
        <dbReference type="ARBA" id="ARBA00023012"/>
    </source>
</evidence>
<feature type="domain" description="Histidine kinase" evidence="7">
    <location>
        <begin position="518"/>
        <end position="604"/>
    </location>
</feature>
<evidence type="ECO:0000256" key="2">
    <source>
        <dbReference type="ARBA" id="ARBA00012438"/>
    </source>
</evidence>
<feature type="transmembrane region" description="Helical" evidence="6">
    <location>
        <begin position="36"/>
        <end position="56"/>
    </location>
</feature>
<evidence type="ECO:0000256" key="6">
    <source>
        <dbReference type="SAM" id="Phobius"/>
    </source>
</evidence>
<comment type="caution">
    <text evidence="8">The sequence shown here is derived from an EMBL/GenBank/DDBJ whole genome shotgun (WGS) entry which is preliminary data.</text>
</comment>
<dbReference type="SUPFAM" id="SSF55874">
    <property type="entry name" value="ATPase domain of HSP90 chaperone/DNA topoisomerase II/histidine kinase"/>
    <property type="match status" value="1"/>
</dbReference>
<dbReference type="InterPro" id="IPR005467">
    <property type="entry name" value="His_kinase_dom"/>
</dbReference>
<evidence type="ECO:0000256" key="1">
    <source>
        <dbReference type="ARBA" id="ARBA00000085"/>
    </source>
</evidence>
<feature type="transmembrane region" description="Helical" evidence="6">
    <location>
        <begin position="97"/>
        <end position="120"/>
    </location>
</feature>
<dbReference type="EMBL" id="JAZDRO010000001">
    <property type="protein sequence ID" value="MEE2565600.1"/>
    <property type="molecule type" value="Genomic_DNA"/>
</dbReference>
<dbReference type="InterPro" id="IPR036890">
    <property type="entry name" value="HATPase_C_sf"/>
</dbReference>
<sequence>MLRFALVAAFGAGALIAVYAVIRTHGGSIGGLTFISYWQLVVGLGALVIAGGVWALRPGDLATRLFFISGLATLTFTFAPVPFSVRDFDGNAEILRILNTINGTGATAFGIAMVALFLIYPNRLPGWRWIGTAVLVVFGGWSALILTGHVPGTLGLHFVTLIEMFGIFAALIAQYFAASGDPKARAILIWLGGSVTLGAGAFIALVAFPSAFAMTALVDARLAFGFFLIIYIGCAAGLGRYRLFELGDWAFRAVFYFIAAILLVALDAVLIFFLPLEPGPALGLSVLIIALLYLPFRDSLSRLVLRRASLADKDVFRAVMDTAFEVSAEARARQWRDILGRLFEPLEIETAATTDGQQVQIRDDGLELRLPAIADSPALRLRYPWRGQGLFGPRHLRTAEELCTLMRQADASRAAYDRGVAEERSRIARDMHDNIGAQLLGALHSREADRKDTMIRETLTDLRDIINNASSAGMALVNLVADLRAETAERLAAADIALDWTVDIAPGTDLSPVALHALRSVLRECVSNAIRHAGAGQVGVRLEGDGTILTLTVNDDGTGFDPDTVRRGNGLGNLESRMAGVKGGLELTSGEAGTTITARFPAGIGGEVS</sequence>
<organism evidence="8 9">
    <name type="scientific">Hyphobacterium marinum</name>
    <dbReference type="NCBI Taxonomy" id="3116574"/>
    <lineage>
        <taxon>Bacteria</taxon>
        <taxon>Pseudomonadati</taxon>
        <taxon>Pseudomonadota</taxon>
        <taxon>Alphaproteobacteria</taxon>
        <taxon>Maricaulales</taxon>
        <taxon>Maricaulaceae</taxon>
        <taxon>Hyphobacterium</taxon>
    </lineage>
</organism>
<dbReference type="Gene3D" id="1.20.5.1930">
    <property type="match status" value="1"/>
</dbReference>
<feature type="transmembrane region" description="Helical" evidence="6">
    <location>
        <begin position="280"/>
        <end position="296"/>
    </location>
</feature>
<keyword evidence="3" id="KW-0808">Transferase</keyword>
<dbReference type="PANTHER" id="PTHR24421:SF10">
    <property type="entry name" value="NITRATE_NITRITE SENSOR PROTEIN NARQ"/>
    <property type="match status" value="1"/>
</dbReference>
<keyword evidence="9" id="KW-1185">Reference proteome</keyword>
<feature type="transmembrane region" description="Helical" evidence="6">
    <location>
        <begin position="253"/>
        <end position="274"/>
    </location>
</feature>
<reference evidence="8 9" key="1">
    <citation type="submission" date="2024-01" db="EMBL/GenBank/DDBJ databases">
        <title>Hyphobacterium bacterium isolated from marine sediment.</title>
        <authorList>
            <person name="Zhao S."/>
        </authorList>
    </citation>
    <scope>NUCLEOTIDE SEQUENCE [LARGE SCALE GENOMIC DNA]</scope>
    <source>
        <strain evidence="8 9">Y60-23</strain>
    </source>
</reference>